<protein>
    <submittedName>
        <fullName evidence="2">Uncharacterized protein</fullName>
    </submittedName>
</protein>
<dbReference type="AlphaFoldDB" id="A0A6L6VB71"/>
<evidence type="ECO:0000256" key="1">
    <source>
        <dbReference type="SAM" id="Phobius"/>
    </source>
</evidence>
<comment type="caution">
    <text evidence="2">The sequence shown here is derived from an EMBL/GenBank/DDBJ whole genome shotgun (WGS) entry which is preliminary data.</text>
</comment>
<sequence>MKEQSAIALFVAYCCAILAGFVVLDVTAILESPAMLLLSGQPDVSWQHLRSNVELNMQIFPAVLLFGFPFALFGASPFTAFFLANIGRLWSASRKSFLIFGSIIPTLTLISIIILFIPPPTNIIKSTGNWPTDYWPLDNKPVKSLMDYILNLLNLGILAMPSGALAGYVFWRMGFSNAPLNQQKMNVKT</sequence>
<evidence type="ECO:0000313" key="2">
    <source>
        <dbReference type="EMBL" id="MUZ72913.1"/>
    </source>
</evidence>
<feature type="transmembrane region" description="Helical" evidence="1">
    <location>
        <begin position="7"/>
        <end position="30"/>
    </location>
</feature>
<dbReference type="EMBL" id="WPHR01000005">
    <property type="protein sequence ID" value="MUZ72913.1"/>
    <property type="molecule type" value="Genomic_DNA"/>
</dbReference>
<reference evidence="2 3" key="1">
    <citation type="submission" date="2019-12" db="EMBL/GenBank/DDBJ databases">
        <title>Whole-genome sequencing of Allorhizobium vitis.</title>
        <authorList>
            <person name="Gan H.M."/>
            <person name="Szegedi E."/>
            <person name="Burr T."/>
            <person name="Savka M.A."/>
        </authorList>
    </citation>
    <scope>NUCLEOTIDE SEQUENCE [LARGE SCALE GENOMIC DNA]</scope>
    <source>
        <strain evidence="2 3">CG516</strain>
    </source>
</reference>
<proteinExistence type="predicted"/>
<keyword evidence="1" id="KW-1133">Transmembrane helix</keyword>
<gene>
    <name evidence="2" type="ORF">GOZ90_09475</name>
</gene>
<dbReference type="Proteomes" id="UP000477951">
    <property type="component" value="Unassembled WGS sequence"/>
</dbReference>
<evidence type="ECO:0000313" key="3">
    <source>
        <dbReference type="Proteomes" id="UP000477951"/>
    </source>
</evidence>
<feature type="transmembrane region" description="Helical" evidence="1">
    <location>
        <begin position="96"/>
        <end position="117"/>
    </location>
</feature>
<dbReference type="RefSeq" id="WP_156614506.1">
    <property type="nucleotide sequence ID" value="NZ_WPHR01000005.1"/>
</dbReference>
<organism evidence="2 3">
    <name type="scientific">Agrobacterium vitis</name>
    <name type="common">Rhizobium vitis</name>
    <dbReference type="NCBI Taxonomy" id="373"/>
    <lineage>
        <taxon>Bacteria</taxon>
        <taxon>Pseudomonadati</taxon>
        <taxon>Pseudomonadota</taxon>
        <taxon>Alphaproteobacteria</taxon>
        <taxon>Hyphomicrobiales</taxon>
        <taxon>Rhizobiaceae</taxon>
        <taxon>Rhizobium/Agrobacterium group</taxon>
        <taxon>Agrobacterium</taxon>
    </lineage>
</organism>
<keyword evidence="1" id="KW-0472">Membrane</keyword>
<keyword evidence="1" id="KW-0812">Transmembrane</keyword>
<accession>A0A6L6VB71</accession>
<name>A0A6L6VB71_AGRVI</name>
<feature type="transmembrane region" description="Helical" evidence="1">
    <location>
        <begin position="59"/>
        <end position="84"/>
    </location>
</feature>
<feature type="transmembrane region" description="Helical" evidence="1">
    <location>
        <begin position="148"/>
        <end position="171"/>
    </location>
</feature>